<evidence type="ECO:0000259" key="1">
    <source>
        <dbReference type="Pfam" id="PF01266"/>
    </source>
</evidence>
<dbReference type="EMBL" id="JAUCGR010000004">
    <property type="protein sequence ID" value="MDM7832711.1"/>
    <property type="molecule type" value="Genomic_DNA"/>
</dbReference>
<dbReference type="GO" id="GO:0016491">
    <property type="term" value="F:oxidoreductase activity"/>
    <property type="evidence" value="ECO:0007669"/>
    <property type="project" value="UniProtKB-KW"/>
</dbReference>
<dbReference type="PANTHER" id="PTHR13847">
    <property type="entry name" value="SARCOSINE DEHYDROGENASE-RELATED"/>
    <property type="match status" value="1"/>
</dbReference>
<keyword evidence="3" id="KW-1185">Reference proteome</keyword>
<dbReference type="InterPro" id="IPR006076">
    <property type="entry name" value="FAD-dep_OxRdtase"/>
</dbReference>
<dbReference type="Proteomes" id="UP001321453">
    <property type="component" value="Unassembled WGS sequence"/>
</dbReference>
<dbReference type="Gene3D" id="3.30.9.10">
    <property type="entry name" value="D-Amino Acid Oxidase, subunit A, domain 2"/>
    <property type="match status" value="1"/>
</dbReference>
<name>A0ABT7SAQ9_9CELL</name>
<evidence type="ECO:0000313" key="2">
    <source>
        <dbReference type="EMBL" id="MDM7832711.1"/>
    </source>
</evidence>
<comment type="caution">
    <text evidence="2">The sequence shown here is derived from an EMBL/GenBank/DDBJ whole genome shotgun (WGS) entry which is preliminary data.</text>
</comment>
<protein>
    <submittedName>
        <fullName evidence="2">FAD-dependent oxidoreductase</fullName>
        <ecNumber evidence="2">1.-.-.-</ecNumber>
    </submittedName>
</protein>
<dbReference type="EC" id="1.-.-.-" evidence="2"/>
<keyword evidence="2" id="KW-0560">Oxidoreductase</keyword>
<dbReference type="InterPro" id="IPR036188">
    <property type="entry name" value="FAD/NAD-bd_sf"/>
</dbReference>
<organism evidence="2 3">
    <name type="scientific">Cellulomonas edaphi</name>
    <dbReference type="NCBI Taxonomy" id="3053468"/>
    <lineage>
        <taxon>Bacteria</taxon>
        <taxon>Bacillati</taxon>
        <taxon>Actinomycetota</taxon>
        <taxon>Actinomycetes</taxon>
        <taxon>Micrococcales</taxon>
        <taxon>Cellulomonadaceae</taxon>
        <taxon>Cellulomonas</taxon>
    </lineage>
</organism>
<accession>A0ABT7SAQ9</accession>
<dbReference type="SUPFAM" id="SSF51905">
    <property type="entry name" value="FAD/NAD(P)-binding domain"/>
    <property type="match status" value="1"/>
</dbReference>
<dbReference type="Pfam" id="PF01266">
    <property type="entry name" value="DAO"/>
    <property type="match status" value="1"/>
</dbReference>
<evidence type="ECO:0000313" key="3">
    <source>
        <dbReference type="Proteomes" id="UP001321453"/>
    </source>
</evidence>
<dbReference type="RefSeq" id="WP_289448212.1">
    <property type="nucleotide sequence ID" value="NZ_JAUCGR010000004.1"/>
</dbReference>
<dbReference type="PANTHER" id="PTHR13847:SF281">
    <property type="entry name" value="FAD DEPENDENT OXIDOREDUCTASE DOMAIN-CONTAINING PROTEIN"/>
    <property type="match status" value="1"/>
</dbReference>
<dbReference type="Gene3D" id="3.50.50.60">
    <property type="entry name" value="FAD/NAD(P)-binding domain"/>
    <property type="match status" value="1"/>
</dbReference>
<sequence length="431" mass="43956">MTSVWSAQLADRRPCDPLDGDTTADVVIVGGGLTGLWTAYYLLDADAALDVLVVEAGEVGDGVSSRGIGACSAELPVSPERVALAYGRAAALELRAAMRDAVVEVGGALALEQVECGFTFGGELRVARGAAQVERIGELVATAPAWGDEWQALDPAGVAERALVPGVTAGAWTPDCAVVDPARLVRGLLDVLLARGARVAERTTALRASPRAVVTDRGTVRAAHVLTAVEATAPGLETGRTLAAVPTHGLATPPLDAATWAEIGLEPGVVLRDAARLPVSARRTTDGRLVLTGTGSAARLDRALASLFPAVTGPVTAPVAVRWSGHLGVARDGLPSVTLDAATGRGDASGFASSGVAASNLAGRTLADLVTGVESPLTDLPWVGHRSPDWPVWGGAAMSVALRAAERADDAEAAGRTSRAALAVLDRFPLD</sequence>
<feature type="domain" description="FAD dependent oxidoreductase" evidence="1">
    <location>
        <begin position="25"/>
        <end position="369"/>
    </location>
</feature>
<gene>
    <name evidence="2" type="ORF">QRT05_15345</name>
</gene>
<reference evidence="2 3" key="1">
    <citation type="submission" date="2023-06" db="EMBL/GenBank/DDBJ databases">
        <title>Cellulomonas sp. MW9 Whole genome sequence.</title>
        <authorList>
            <person name="Park S."/>
        </authorList>
    </citation>
    <scope>NUCLEOTIDE SEQUENCE [LARGE SCALE GENOMIC DNA]</scope>
    <source>
        <strain evidence="2 3">MW9</strain>
    </source>
</reference>
<proteinExistence type="predicted"/>